<reference evidence="3 4" key="1">
    <citation type="submission" date="2019-03" db="EMBL/GenBank/DDBJ databases">
        <title>This is whole genome sequence of Paenibacillus sp MS74 strain.</title>
        <authorList>
            <person name="Trinh H.N."/>
        </authorList>
    </citation>
    <scope>NUCLEOTIDE SEQUENCE [LARGE SCALE GENOMIC DNA]</scope>
    <source>
        <strain evidence="3 4">MS74</strain>
    </source>
</reference>
<dbReference type="InterPro" id="IPR013783">
    <property type="entry name" value="Ig-like_fold"/>
</dbReference>
<feature type="domain" description="Sialate O-acetylesterase" evidence="2">
    <location>
        <begin position="397"/>
        <end position="519"/>
    </location>
</feature>
<dbReference type="OrthoDB" id="9795554at2"/>
<dbReference type="Gene3D" id="3.40.50.1110">
    <property type="entry name" value="SGNH hydrolase"/>
    <property type="match status" value="2"/>
</dbReference>
<keyword evidence="4" id="KW-1185">Reference proteome</keyword>
<dbReference type="RefSeq" id="WP_133235713.1">
    <property type="nucleotide sequence ID" value="NZ_SMRT01000024.1"/>
</dbReference>
<evidence type="ECO:0000313" key="3">
    <source>
        <dbReference type="EMBL" id="TDF91823.1"/>
    </source>
</evidence>
<dbReference type="Gene3D" id="2.60.120.260">
    <property type="entry name" value="Galactose-binding domain-like"/>
    <property type="match status" value="1"/>
</dbReference>
<organism evidence="3 4">
    <name type="scientific">Paenibacillus piri</name>
    <dbReference type="NCBI Taxonomy" id="2547395"/>
    <lineage>
        <taxon>Bacteria</taxon>
        <taxon>Bacillati</taxon>
        <taxon>Bacillota</taxon>
        <taxon>Bacilli</taxon>
        <taxon>Bacillales</taxon>
        <taxon>Paenibacillaceae</taxon>
        <taxon>Paenibacillus</taxon>
    </lineage>
</organism>
<dbReference type="GO" id="GO:0004553">
    <property type="term" value="F:hydrolase activity, hydrolyzing O-glycosyl compounds"/>
    <property type="evidence" value="ECO:0007669"/>
    <property type="project" value="InterPro"/>
</dbReference>
<dbReference type="EMBL" id="SMRT01000024">
    <property type="protein sequence ID" value="TDF91823.1"/>
    <property type="molecule type" value="Genomic_DNA"/>
</dbReference>
<dbReference type="InterPro" id="IPR039329">
    <property type="entry name" value="SIAE"/>
</dbReference>
<dbReference type="Pfam" id="PF03629">
    <property type="entry name" value="SASA"/>
    <property type="match status" value="1"/>
</dbReference>
<gene>
    <name evidence="3" type="ORF">E1757_31260</name>
</gene>
<evidence type="ECO:0000313" key="4">
    <source>
        <dbReference type="Proteomes" id="UP000295636"/>
    </source>
</evidence>
<dbReference type="PANTHER" id="PTHR22901">
    <property type="entry name" value="SIALATE O-ACETYLESTERASE"/>
    <property type="match status" value="1"/>
</dbReference>
<evidence type="ECO:0000259" key="2">
    <source>
        <dbReference type="Pfam" id="PF03629"/>
    </source>
</evidence>
<dbReference type="Gene3D" id="2.60.40.10">
    <property type="entry name" value="Immunoglobulins"/>
    <property type="match status" value="1"/>
</dbReference>
<dbReference type="PANTHER" id="PTHR22901:SF0">
    <property type="entry name" value="SIALATE O-ACETYLESTERASE"/>
    <property type="match status" value="1"/>
</dbReference>
<proteinExistence type="predicted"/>
<dbReference type="GO" id="GO:0001681">
    <property type="term" value="F:sialate O-acetylesterase activity"/>
    <property type="evidence" value="ECO:0007669"/>
    <property type="project" value="InterPro"/>
</dbReference>
<dbReference type="InterPro" id="IPR008979">
    <property type="entry name" value="Galactose-bd-like_sf"/>
</dbReference>
<dbReference type="SUPFAM" id="SSF49785">
    <property type="entry name" value="Galactose-binding domain-like"/>
    <property type="match status" value="1"/>
</dbReference>
<evidence type="ECO:0000256" key="1">
    <source>
        <dbReference type="ARBA" id="ARBA00022801"/>
    </source>
</evidence>
<dbReference type="InterPro" id="IPR036514">
    <property type="entry name" value="SGNH_hydro_sf"/>
</dbReference>
<dbReference type="SUPFAM" id="SSF52266">
    <property type="entry name" value="SGNH hydrolase"/>
    <property type="match status" value="1"/>
</dbReference>
<dbReference type="GO" id="GO:0005975">
    <property type="term" value="P:carbohydrate metabolic process"/>
    <property type="evidence" value="ECO:0007669"/>
    <property type="project" value="InterPro"/>
</dbReference>
<sequence>MTRNLTKIELPRLISDGMVIQRNAQVSIWGWAPAGEVIAVHFMGNSYSAAVDANGEWRVRLQTANAGGPYDMAIETDEGAERMIIKDILLGDVWLCSGQSNMEMKMQSLRDVYPEEIAQAGNDFIRQFLIPVKYDFERPRTDVEAGCWEAANPQSVLSFSAAGYFYASKLFETYRVPVGLINASLGGAPVESFMSEDALSLFPDYIETLQKMKNKNDVEAMVKEDLVSREEWYRNVNRNDAGLSDAGKPCFHPDFDATDWPYIRMPSYWEEEGLGHFNGVVWFRKEIEIPPSLLGNSATLFLGNVVDEDTVYINGTMVGTKPNQYVPRAYDIPAGLLQEGRNTVVVRVVNFSGKGGFYKGKPYHLRTGDRITDLSGEWQYLIGVKSEPLPAPAFVQWRPSGLYNGMIGPVVRYAIKGVAWYQGESNAKKPEKYESLFKALIADWRKKWGLGDIPFLYVQLPNYMEPSDRPAAGKWAALREAQRKTLAVPNTGMAVTIDIGEWNDVHPRNKKDVGTRLALAARKVAYGDEAVVASGPMLRSAKIDGNRIILSFDDRGSGLVAKGGDRLRHFAIAGADRSFVWADARIEDECVAVWHSRVPNPIYVRYAWADNPEGANLYNREGLPASPFTTESLK</sequence>
<accession>A0A4R5K9I7</accession>
<comment type="caution">
    <text evidence="3">The sequence shown here is derived from an EMBL/GenBank/DDBJ whole genome shotgun (WGS) entry which is preliminary data.</text>
</comment>
<name>A0A4R5K9I7_9BACL</name>
<dbReference type="AlphaFoldDB" id="A0A4R5K9I7"/>
<dbReference type="InterPro" id="IPR005181">
    <property type="entry name" value="SASA"/>
</dbReference>
<protein>
    <submittedName>
        <fullName evidence="3">Sialate O-acetylesterase</fullName>
    </submittedName>
</protein>
<keyword evidence="1" id="KW-0378">Hydrolase</keyword>
<dbReference type="Proteomes" id="UP000295636">
    <property type="component" value="Unassembled WGS sequence"/>
</dbReference>